<proteinExistence type="predicted"/>
<comment type="caution">
    <text evidence="2">The sequence shown here is derived from an EMBL/GenBank/DDBJ whole genome shotgun (WGS) entry which is preliminary data.</text>
</comment>
<dbReference type="InterPro" id="IPR031596">
    <property type="entry name" value="MaAIMP_sms"/>
</dbReference>
<dbReference type="Pfam" id="PF16951">
    <property type="entry name" value="MaAIMP_sms"/>
    <property type="match status" value="1"/>
</dbReference>
<dbReference type="RefSeq" id="WP_147039184.1">
    <property type="nucleotide sequence ID" value="NZ_BJUW01000007.1"/>
</dbReference>
<dbReference type="EMBL" id="BJUW01000007">
    <property type="protein sequence ID" value="GEK86564.1"/>
    <property type="molecule type" value="Genomic_DNA"/>
</dbReference>
<organism evidence="2 3">
    <name type="scientific">Microbacterium aerolatum</name>
    <dbReference type="NCBI Taxonomy" id="153731"/>
    <lineage>
        <taxon>Bacteria</taxon>
        <taxon>Bacillati</taxon>
        <taxon>Actinomycetota</taxon>
        <taxon>Actinomycetes</taxon>
        <taxon>Micrococcales</taxon>
        <taxon>Microbacteriaceae</taxon>
        <taxon>Microbacterium</taxon>
    </lineage>
</organism>
<dbReference type="NCBIfam" id="NF033493">
    <property type="entry name" value="MetS_like_NSS"/>
    <property type="match status" value="1"/>
</dbReference>
<evidence type="ECO:0000256" key="1">
    <source>
        <dbReference type="SAM" id="Phobius"/>
    </source>
</evidence>
<evidence type="ECO:0000313" key="2">
    <source>
        <dbReference type="EMBL" id="GEK86564.1"/>
    </source>
</evidence>
<keyword evidence="1" id="KW-0812">Transmembrane</keyword>
<sequence length="45" mass="4936">MTAAAIVFMIIAMVTVWGGLIAAIVNLMRHPEIAENEPETLRVEL</sequence>
<accession>A0A511AEH7</accession>
<evidence type="ECO:0000313" key="3">
    <source>
        <dbReference type="Proteomes" id="UP000321225"/>
    </source>
</evidence>
<feature type="transmembrane region" description="Helical" evidence="1">
    <location>
        <begin position="6"/>
        <end position="28"/>
    </location>
</feature>
<reference evidence="2 3" key="1">
    <citation type="submission" date="2019-07" db="EMBL/GenBank/DDBJ databases">
        <title>Whole genome shotgun sequence of Microbacterium aerolatum NBRC 103071.</title>
        <authorList>
            <person name="Hosoyama A."/>
            <person name="Uohara A."/>
            <person name="Ohji S."/>
            <person name="Ichikawa N."/>
        </authorList>
    </citation>
    <scope>NUCLEOTIDE SEQUENCE [LARGE SCALE GENOMIC DNA]</scope>
    <source>
        <strain evidence="2 3">NBRC 103071</strain>
    </source>
</reference>
<gene>
    <name evidence="2" type="ORF">MAE01_17400</name>
</gene>
<name>A0A511AEH7_9MICO</name>
<keyword evidence="1" id="KW-0472">Membrane</keyword>
<protein>
    <recommendedName>
        <fullName evidence="4">Methionine/alanine importer small subunit</fullName>
    </recommendedName>
</protein>
<keyword evidence="1" id="KW-1133">Transmembrane helix</keyword>
<evidence type="ECO:0008006" key="4">
    <source>
        <dbReference type="Google" id="ProtNLM"/>
    </source>
</evidence>
<dbReference type="Proteomes" id="UP000321225">
    <property type="component" value="Unassembled WGS sequence"/>
</dbReference>
<dbReference type="AlphaFoldDB" id="A0A511AEH7"/>
<keyword evidence="3" id="KW-1185">Reference proteome</keyword>